<sequence length="141" mass="16537">CKFGLRPGIVEQEIGIVKTNHVNPRGLYPRSWIYYSILEFNFILCFRQVSPVIPNNYEITLYIYKDLFQDTTVTFTFRMLIVNLKSLNTKWIKFDPCGTVTKVTSCMEYVLVWDMPIVRYTRIFGDQGHALPTMCAYSLTR</sequence>
<evidence type="ECO:0000313" key="4">
    <source>
        <dbReference type="WBParaSite" id="BPAG_0001133001-mRNA-1"/>
    </source>
</evidence>
<proteinExistence type="predicted"/>
<feature type="domain" description="Glycosyl-hydrolase family 116 N-terminal" evidence="1">
    <location>
        <begin position="18"/>
        <end position="58"/>
    </location>
</feature>
<organism evidence="4">
    <name type="scientific">Brugia pahangi</name>
    <name type="common">Filarial nematode worm</name>
    <dbReference type="NCBI Taxonomy" id="6280"/>
    <lineage>
        <taxon>Eukaryota</taxon>
        <taxon>Metazoa</taxon>
        <taxon>Ecdysozoa</taxon>
        <taxon>Nematoda</taxon>
        <taxon>Chromadorea</taxon>
        <taxon>Rhabditida</taxon>
        <taxon>Spirurina</taxon>
        <taxon>Spiruromorpha</taxon>
        <taxon>Filarioidea</taxon>
        <taxon>Onchocercidae</taxon>
        <taxon>Brugia</taxon>
    </lineage>
</organism>
<dbReference type="Proteomes" id="UP000278627">
    <property type="component" value="Unassembled WGS sequence"/>
</dbReference>
<dbReference type="InterPro" id="IPR024462">
    <property type="entry name" value="GH116_N"/>
</dbReference>
<dbReference type="STRING" id="6280.A0A0N4TRP6"/>
<gene>
    <name evidence="2" type="ORF">BPAG_LOCUS11292</name>
</gene>
<name>A0A0N4TRP6_BRUPA</name>
<accession>A0A0N4TRP6</accession>
<keyword evidence="3" id="KW-1185">Reference proteome</keyword>
<evidence type="ECO:0000313" key="2">
    <source>
        <dbReference type="EMBL" id="VDN92478.1"/>
    </source>
</evidence>
<dbReference type="AlphaFoldDB" id="A0A0N4TRP6"/>
<evidence type="ECO:0000259" key="1">
    <source>
        <dbReference type="Pfam" id="PF12215"/>
    </source>
</evidence>
<protein>
    <submittedName>
        <fullName evidence="4">Glyco_hydr_116N domain-containing protein</fullName>
    </submittedName>
</protein>
<evidence type="ECO:0000313" key="3">
    <source>
        <dbReference type="Proteomes" id="UP000278627"/>
    </source>
</evidence>
<dbReference type="EMBL" id="UZAD01013223">
    <property type="protein sequence ID" value="VDN92478.1"/>
    <property type="molecule type" value="Genomic_DNA"/>
</dbReference>
<dbReference type="Pfam" id="PF12215">
    <property type="entry name" value="Glyco_hydr_116N"/>
    <property type="match status" value="1"/>
</dbReference>
<reference evidence="4" key="1">
    <citation type="submission" date="2017-02" db="UniProtKB">
        <authorList>
            <consortium name="WormBaseParasite"/>
        </authorList>
    </citation>
    <scope>IDENTIFICATION</scope>
</reference>
<dbReference type="WBParaSite" id="BPAG_0001133001-mRNA-1">
    <property type="protein sequence ID" value="BPAG_0001133001-mRNA-1"/>
    <property type="gene ID" value="BPAG_0001133001"/>
</dbReference>
<reference evidence="2 3" key="2">
    <citation type="submission" date="2018-11" db="EMBL/GenBank/DDBJ databases">
        <authorList>
            <consortium name="Pathogen Informatics"/>
        </authorList>
    </citation>
    <scope>NUCLEOTIDE SEQUENCE [LARGE SCALE GENOMIC DNA]</scope>
</reference>